<feature type="compositionally biased region" description="Low complexity" evidence="6">
    <location>
        <begin position="63"/>
        <end position="75"/>
    </location>
</feature>
<dbReference type="GO" id="GO:0016926">
    <property type="term" value="P:protein desumoylation"/>
    <property type="evidence" value="ECO:0007669"/>
    <property type="project" value="TreeGrafter"/>
</dbReference>
<feature type="region of interest" description="Disordered" evidence="6">
    <location>
        <begin position="19"/>
        <end position="255"/>
    </location>
</feature>
<feature type="region of interest" description="Disordered" evidence="6">
    <location>
        <begin position="490"/>
        <end position="567"/>
    </location>
</feature>
<protein>
    <recommendedName>
        <fullName evidence="7">Ubiquitin-like protease family profile domain-containing protein</fullName>
    </recommendedName>
</protein>
<dbReference type="EMBL" id="KN833700">
    <property type="protein sequence ID" value="KIK26727.1"/>
    <property type="molecule type" value="Genomic_DNA"/>
</dbReference>
<accession>A0A0C9ZWV9</accession>
<feature type="compositionally biased region" description="Low complexity" evidence="6">
    <location>
        <begin position="504"/>
        <end position="529"/>
    </location>
</feature>
<feature type="region of interest" description="Disordered" evidence="6">
    <location>
        <begin position="772"/>
        <end position="791"/>
    </location>
</feature>
<dbReference type="InterPro" id="IPR003653">
    <property type="entry name" value="Peptidase_C48_C"/>
</dbReference>
<reference evidence="8 9" key="1">
    <citation type="submission" date="2014-04" db="EMBL/GenBank/DDBJ databases">
        <authorList>
            <consortium name="DOE Joint Genome Institute"/>
            <person name="Kuo A."/>
            <person name="Kohler A."/>
            <person name="Costa M.D."/>
            <person name="Nagy L.G."/>
            <person name="Floudas D."/>
            <person name="Copeland A."/>
            <person name="Barry K.W."/>
            <person name="Cichocki N."/>
            <person name="Veneault-Fourrey C."/>
            <person name="LaButti K."/>
            <person name="Lindquist E.A."/>
            <person name="Lipzen A."/>
            <person name="Lundell T."/>
            <person name="Morin E."/>
            <person name="Murat C."/>
            <person name="Sun H."/>
            <person name="Tunlid A."/>
            <person name="Henrissat B."/>
            <person name="Grigoriev I.V."/>
            <person name="Hibbett D.S."/>
            <person name="Martin F."/>
            <person name="Nordberg H.P."/>
            <person name="Cantor M.N."/>
            <person name="Hua S.X."/>
        </authorList>
    </citation>
    <scope>NUCLEOTIDE SEQUENCE [LARGE SCALE GENOMIC DNA]</scope>
    <source>
        <strain evidence="8 9">441</strain>
    </source>
</reference>
<reference evidence="9" key="2">
    <citation type="submission" date="2015-01" db="EMBL/GenBank/DDBJ databases">
        <title>Evolutionary Origins and Diversification of the Mycorrhizal Mutualists.</title>
        <authorList>
            <consortium name="DOE Joint Genome Institute"/>
            <consortium name="Mycorrhizal Genomics Consortium"/>
            <person name="Kohler A."/>
            <person name="Kuo A."/>
            <person name="Nagy L.G."/>
            <person name="Floudas D."/>
            <person name="Copeland A."/>
            <person name="Barry K.W."/>
            <person name="Cichocki N."/>
            <person name="Veneault-Fourrey C."/>
            <person name="LaButti K."/>
            <person name="Lindquist E.A."/>
            <person name="Lipzen A."/>
            <person name="Lundell T."/>
            <person name="Morin E."/>
            <person name="Murat C."/>
            <person name="Riley R."/>
            <person name="Ohm R."/>
            <person name="Sun H."/>
            <person name="Tunlid A."/>
            <person name="Henrissat B."/>
            <person name="Grigoriev I.V."/>
            <person name="Hibbett D.S."/>
            <person name="Martin F."/>
        </authorList>
    </citation>
    <scope>NUCLEOTIDE SEQUENCE [LARGE SCALE GENOMIC DNA]</scope>
    <source>
        <strain evidence="9">441</strain>
    </source>
</reference>
<dbReference type="GO" id="GO:0005737">
    <property type="term" value="C:cytoplasm"/>
    <property type="evidence" value="ECO:0007669"/>
    <property type="project" value="TreeGrafter"/>
</dbReference>
<feature type="compositionally biased region" description="Polar residues" evidence="6">
    <location>
        <begin position="50"/>
        <end position="62"/>
    </location>
</feature>
<evidence type="ECO:0000256" key="1">
    <source>
        <dbReference type="ARBA" id="ARBA00005234"/>
    </source>
</evidence>
<feature type="compositionally biased region" description="Basic and acidic residues" evidence="6">
    <location>
        <begin position="868"/>
        <end position="884"/>
    </location>
</feature>
<organism evidence="8 9">
    <name type="scientific">Pisolithus microcarpus 441</name>
    <dbReference type="NCBI Taxonomy" id="765257"/>
    <lineage>
        <taxon>Eukaryota</taxon>
        <taxon>Fungi</taxon>
        <taxon>Dikarya</taxon>
        <taxon>Basidiomycota</taxon>
        <taxon>Agaricomycotina</taxon>
        <taxon>Agaricomycetes</taxon>
        <taxon>Agaricomycetidae</taxon>
        <taxon>Boletales</taxon>
        <taxon>Sclerodermatineae</taxon>
        <taxon>Pisolithaceae</taxon>
        <taxon>Pisolithus</taxon>
    </lineage>
</organism>
<evidence type="ECO:0000313" key="8">
    <source>
        <dbReference type="EMBL" id="KIK26727.1"/>
    </source>
</evidence>
<feature type="compositionally biased region" description="Basic and acidic residues" evidence="6">
    <location>
        <begin position="530"/>
        <end position="543"/>
    </location>
</feature>
<evidence type="ECO:0000256" key="3">
    <source>
        <dbReference type="ARBA" id="ARBA00022670"/>
    </source>
</evidence>
<feature type="region of interest" description="Disordered" evidence="6">
    <location>
        <begin position="863"/>
        <end position="892"/>
    </location>
</feature>
<feature type="region of interest" description="Disordered" evidence="6">
    <location>
        <begin position="811"/>
        <end position="841"/>
    </location>
</feature>
<dbReference type="InterPro" id="IPR038765">
    <property type="entry name" value="Papain-like_cys_pep_sf"/>
</dbReference>
<dbReference type="InterPro" id="IPR051947">
    <property type="entry name" value="Sentrin-specific_protease"/>
</dbReference>
<gene>
    <name evidence="8" type="ORF">PISMIDRAFT_675654</name>
</gene>
<name>A0A0C9ZWV9_9AGAM</name>
<feature type="region of interest" description="Disordered" evidence="6">
    <location>
        <begin position="698"/>
        <end position="758"/>
    </location>
</feature>
<evidence type="ECO:0000256" key="6">
    <source>
        <dbReference type="SAM" id="MobiDB-lite"/>
    </source>
</evidence>
<dbReference type="AlphaFoldDB" id="A0A0C9ZWV9"/>
<dbReference type="HOGENOM" id="CLU_010190_0_0_1"/>
<dbReference type="PANTHER" id="PTHR46896:SF3">
    <property type="entry name" value="FI06413P-RELATED"/>
    <property type="match status" value="1"/>
</dbReference>
<keyword evidence="4" id="KW-0833">Ubl conjugation pathway</keyword>
<sequence length="1063" mass="118522">MTSPDFGSSTRIKLALMHGVTGAPSNFRDASSATPWREKPTPIQMPGRHSSGNNSARDGSSGNKNPYYFNNNLNKQRGNPVRSQTLLATPRNPSPTDQRPSKRPKLGSVHGSPTTSPYFGATTNGQGSSSARTSSNALDSEPEVQEVRNPFAVSERRTGRDDGDIIVVDGRSDDVGCPVTRADAATVHDRSSPDPILMSSAPKPRKHAFETYPGRPLAPSRDKGKCRESDFRKPVSASEESEDGIESWGSDQPRTFFMRTPAIPNGIVQDRRRAFEESAVSKSARPHGGVPALDLSALPNSSRRIAQQMRRKDEGVDRVGTSSSGLVDSRKKRDRSISLPLEIWYLGHRAFPRESDVPHELAYNHRTKTLTVSFGRPDCKFEVKLESGFNKAKVTNDSQRPLKGNPVIELSTTEGGQWKRWEDEFSDQFKGGGSRRRGLVTFVFSTDLANWNPTMYQKFANHLKKAFPCEVVRPSGADSLWEEARQYAEMEARSSERRRHETTRVSSLARRSSTPSTSSARTRISAHSSRPPESKTSQHELRRSMRQLAAQSAKSTPPPAPPQSSVEQDELVLMYPPGGPGALNIMRSDLKRLEPEEYLNDTLIEFGLKLWLSELREKDPLLADQIHVFSSFFYKKLNMKNVEEGYQSVRKWTAKVDLFSKKYIIVPINENLHWYLAIIYEPGHVLEPPLGAPLSVQARLTRNRKKERTKVGAKTERPESRSEAQGSSTSSVQEDENGLLSKVATRPTTPNVAENVEMEDINVIGTSASIAHSELKQAKPPSGSSGRAPSELMYPTSPLREVAMDVDVVESSAGRPALPSPTPPDRLLEPQTGIPASSFYGPLNSKKGVRKLAAADQSVVILDSEDENDKRQEAEVDNMLREEPPESSQRPSQTYILTLDSLGSRHTQVVKVLKTYLGREAKDKKGFDEIREAVGKQVQVPVQPNTWDCGVYLLHLTKVFMSNPEHYFRVITTTKGTMASSDRRVTWQDQEVPKLRDHLVARITQLSEAWKVEKVVKEEEARRRKREEMEAEVLSSESEVDIVHVSGAVKRSPQRRHPNRLRG</sequence>
<dbReference type="STRING" id="765257.A0A0C9ZWV9"/>
<keyword evidence="3" id="KW-0645">Protease</keyword>
<evidence type="ECO:0000256" key="5">
    <source>
        <dbReference type="ARBA" id="ARBA00022801"/>
    </source>
</evidence>
<dbReference type="SUPFAM" id="SSF54001">
    <property type="entry name" value="Cysteine proteinases"/>
    <property type="match status" value="1"/>
</dbReference>
<dbReference type="GO" id="GO:0070139">
    <property type="term" value="F:SUMO-specific endopeptidase activity"/>
    <property type="evidence" value="ECO:0007669"/>
    <property type="project" value="TreeGrafter"/>
</dbReference>
<comment type="similarity">
    <text evidence="1">Belongs to the peptidase C48 family.</text>
</comment>
<dbReference type="PANTHER" id="PTHR46896">
    <property type="entry name" value="SENTRIN-SPECIFIC PROTEASE"/>
    <property type="match status" value="1"/>
</dbReference>
<evidence type="ECO:0000313" key="9">
    <source>
        <dbReference type="Proteomes" id="UP000054018"/>
    </source>
</evidence>
<feature type="domain" description="Ubiquitin-like protease family profile" evidence="7">
    <location>
        <begin position="583"/>
        <end position="960"/>
    </location>
</feature>
<dbReference type="GO" id="GO:0006508">
    <property type="term" value="P:proteolysis"/>
    <property type="evidence" value="ECO:0007669"/>
    <property type="project" value="UniProtKB-KW"/>
</dbReference>
<feature type="compositionally biased region" description="Basic and acidic residues" evidence="6">
    <location>
        <begin position="220"/>
        <end position="233"/>
    </location>
</feature>
<dbReference type="Pfam" id="PF02902">
    <property type="entry name" value="Peptidase_C48"/>
    <property type="match status" value="2"/>
</dbReference>
<keyword evidence="9" id="KW-1185">Reference proteome</keyword>
<feature type="compositionally biased region" description="Basic and acidic residues" evidence="6">
    <location>
        <begin position="490"/>
        <end position="503"/>
    </location>
</feature>
<dbReference type="PROSITE" id="PS50600">
    <property type="entry name" value="ULP_PROTEASE"/>
    <property type="match status" value="1"/>
</dbReference>
<dbReference type="Gene3D" id="3.40.395.10">
    <property type="entry name" value="Adenoviral Proteinase, Chain A"/>
    <property type="match status" value="1"/>
</dbReference>
<dbReference type="Proteomes" id="UP000054018">
    <property type="component" value="Unassembled WGS sequence"/>
</dbReference>
<feature type="compositionally biased region" description="Polar residues" evidence="6">
    <location>
        <begin position="723"/>
        <end position="732"/>
    </location>
</feature>
<proteinExistence type="inferred from homology"/>
<dbReference type="OrthoDB" id="442460at2759"/>
<evidence type="ECO:0000256" key="2">
    <source>
        <dbReference type="ARBA" id="ARBA00022553"/>
    </source>
</evidence>
<keyword evidence="2" id="KW-0597">Phosphoprotein</keyword>
<dbReference type="GO" id="GO:0005634">
    <property type="term" value="C:nucleus"/>
    <property type="evidence" value="ECO:0007669"/>
    <property type="project" value="TreeGrafter"/>
</dbReference>
<feature type="compositionally biased region" description="Polar residues" evidence="6">
    <location>
        <begin position="111"/>
        <end position="138"/>
    </location>
</feature>
<evidence type="ECO:0000256" key="4">
    <source>
        <dbReference type="ARBA" id="ARBA00022786"/>
    </source>
</evidence>
<feature type="compositionally biased region" description="Basic and acidic residues" evidence="6">
    <location>
        <begin position="709"/>
        <end position="722"/>
    </location>
</feature>
<evidence type="ECO:0000259" key="7">
    <source>
        <dbReference type="PROSITE" id="PS50600"/>
    </source>
</evidence>
<feature type="compositionally biased region" description="Basic and acidic residues" evidence="6">
    <location>
        <begin position="154"/>
        <end position="163"/>
    </location>
</feature>
<keyword evidence="5" id="KW-0378">Hydrolase</keyword>